<dbReference type="Proteomes" id="UP000282759">
    <property type="component" value="Unassembled WGS sequence"/>
</dbReference>
<evidence type="ECO:0000256" key="3">
    <source>
        <dbReference type="ARBA" id="ARBA00022553"/>
    </source>
</evidence>
<dbReference type="Pfam" id="PF07495">
    <property type="entry name" value="Y_Y_Y"/>
    <property type="match status" value="1"/>
</dbReference>
<keyword evidence="7" id="KW-0812">Transmembrane</keyword>
<organism evidence="12 13">
    <name type="scientific">Mucilaginibacter limnophilus</name>
    <dbReference type="NCBI Taxonomy" id="1932778"/>
    <lineage>
        <taxon>Bacteria</taxon>
        <taxon>Pseudomonadati</taxon>
        <taxon>Bacteroidota</taxon>
        <taxon>Sphingobacteriia</taxon>
        <taxon>Sphingobacteriales</taxon>
        <taxon>Sphingobacteriaceae</taxon>
        <taxon>Mucilaginibacter</taxon>
    </lineage>
</organism>
<dbReference type="PANTHER" id="PTHR43547:SF2">
    <property type="entry name" value="HYBRID SIGNAL TRANSDUCTION HISTIDINE KINASE C"/>
    <property type="match status" value="1"/>
</dbReference>
<dbReference type="PROSITE" id="PS50110">
    <property type="entry name" value="RESPONSE_REGULATORY"/>
    <property type="match status" value="1"/>
</dbReference>
<dbReference type="InterPro" id="IPR001789">
    <property type="entry name" value="Sig_transdc_resp-reg_receiver"/>
</dbReference>
<evidence type="ECO:0000256" key="6">
    <source>
        <dbReference type="PROSITE-ProRule" id="PRU00169"/>
    </source>
</evidence>
<dbReference type="PROSITE" id="PS50109">
    <property type="entry name" value="HIS_KIN"/>
    <property type="match status" value="1"/>
</dbReference>
<keyword evidence="12" id="KW-0418">Kinase</keyword>
<dbReference type="SUPFAM" id="SSF55874">
    <property type="entry name" value="ATPase domain of HSP90 chaperone/DNA topoisomerase II/histidine kinase"/>
    <property type="match status" value="1"/>
</dbReference>
<evidence type="ECO:0000256" key="1">
    <source>
        <dbReference type="ARBA" id="ARBA00000085"/>
    </source>
</evidence>
<dbReference type="OrthoDB" id="9809670at2"/>
<name>A0A437MZA0_9SPHI</name>
<protein>
    <recommendedName>
        <fullName evidence="2">histidine kinase</fullName>
        <ecNumber evidence="2">2.7.13.3</ecNumber>
    </recommendedName>
</protein>
<dbReference type="InterPro" id="IPR015943">
    <property type="entry name" value="WD40/YVTN_repeat-like_dom_sf"/>
</dbReference>
<evidence type="ECO:0000256" key="2">
    <source>
        <dbReference type="ARBA" id="ARBA00012438"/>
    </source>
</evidence>
<dbReference type="EC" id="2.7.13.3" evidence="2"/>
<feature type="signal peptide" evidence="8">
    <location>
        <begin position="1"/>
        <end position="22"/>
    </location>
</feature>
<feature type="chain" id="PRO_5019419329" description="histidine kinase" evidence="8">
    <location>
        <begin position="23"/>
        <end position="1378"/>
    </location>
</feature>
<proteinExistence type="predicted"/>
<feature type="domain" description="Histidine kinase" evidence="10">
    <location>
        <begin position="847"/>
        <end position="1066"/>
    </location>
</feature>
<dbReference type="SUPFAM" id="SSF46689">
    <property type="entry name" value="Homeodomain-like"/>
    <property type="match status" value="1"/>
</dbReference>
<dbReference type="CDD" id="cd00082">
    <property type="entry name" value="HisKA"/>
    <property type="match status" value="1"/>
</dbReference>
<dbReference type="InterPro" id="IPR036890">
    <property type="entry name" value="HATPase_C_sf"/>
</dbReference>
<evidence type="ECO:0000256" key="7">
    <source>
        <dbReference type="SAM" id="Phobius"/>
    </source>
</evidence>
<feature type="domain" description="HTH araC/xylS-type" evidence="9">
    <location>
        <begin position="1269"/>
        <end position="1367"/>
    </location>
</feature>
<dbReference type="RefSeq" id="WP_127703357.1">
    <property type="nucleotide sequence ID" value="NZ_SACK01000001.1"/>
</dbReference>
<dbReference type="SUPFAM" id="SSF52172">
    <property type="entry name" value="CheY-like"/>
    <property type="match status" value="1"/>
</dbReference>
<keyword evidence="8" id="KW-0732">Signal</keyword>
<dbReference type="Gene3D" id="2.60.40.10">
    <property type="entry name" value="Immunoglobulins"/>
    <property type="match status" value="1"/>
</dbReference>
<dbReference type="Gene3D" id="3.40.50.2300">
    <property type="match status" value="1"/>
</dbReference>
<dbReference type="SMART" id="SM00387">
    <property type="entry name" value="HATPase_c"/>
    <property type="match status" value="1"/>
</dbReference>
<comment type="catalytic activity">
    <reaction evidence="1">
        <text>ATP + protein L-histidine = ADP + protein N-phospho-L-histidine.</text>
        <dbReference type="EC" id="2.7.13.3"/>
    </reaction>
</comment>
<dbReference type="InterPro" id="IPR036097">
    <property type="entry name" value="HisK_dim/P_sf"/>
</dbReference>
<keyword evidence="5" id="KW-0804">Transcription</keyword>
<gene>
    <name evidence="12" type="ORF">EOD41_03395</name>
</gene>
<reference evidence="12 13" key="1">
    <citation type="submission" date="2019-01" db="EMBL/GenBank/DDBJ databases">
        <authorList>
            <person name="Chen W.-M."/>
        </authorList>
    </citation>
    <scope>NUCLEOTIDE SEQUENCE [LARGE SCALE GENOMIC DNA]</scope>
    <source>
        <strain evidence="12 13">YBJ-36</strain>
    </source>
</reference>
<dbReference type="Gene3D" id="2.130.10.10">
    <property type="entry name" value="YVTN repeat-like/Quinoprotein amine dehydrogenase"/>
    <property type="match status" value="2"/>
</dbReference>
<dbReference type="InterPro" id="IPR003594">
    <property type="entry name" value="HATPase_dom"/>
</dbReference>
<keyword evidence="12" id="KW-0808">Transferase</keyword>
<evidence type="ECO:0000313" key="12">
    <source>
        <dbReference type="EMBL" id="RVU02992.1"/>
    </source>
</evidence>
<dbReference type="InterPro" id="IPR011123">
    <property type="entry name" value="Y_Y_Y"/>
</dbReference>
<evidence type="ECO:0000313" key="13">
    <source>
        <dbReference type="Proteomes" id="UP000282759"/>
    </source>
</evidence>
<dbReference type="GO" id="GO:0043565">
    <property type="term" value="F:sequence-specific DNA binding"/>
    <property type="evidence" value="ECO:0007669"/>
    <property type="project" value="InterPro"/>
</dbReference>
<dbReference type="Pfam" id="PF02518">
    <property type="entry name" value="HATPase_c"/>
    <property type="match status" value="1"/>
</dbReference>
<dbReference type="Gene3D" id="1.10.10.60">
    <property type="entry name" value="Homeodomain-like"/>
    <property type="match status" value="2"/>
</dbReference>
<dbReference type="Pfam" id="PF07494">
    <property type="entry name" value="Reg_prop"/>
    <property type="match status" value="4"/>
</dbReference>
<dbReference type="Pfam" id="PF00512">
    <property type="entry name" value="HisKA"/>
    <property type="match status" value="1"/>
</dbReference>
<keyword evidence="7" id="KW-1133">Transmembrane helix</keyword>
<sequence>MRYVLKLLLSCVFLLHTGSTLAQVNYVAVQIDNASGLSNSCINSVFQDSDDLIWLATWDGLNLYNGTSMHVFNYGKEKSSSFLSSNVIYNISEDLERNIWVGTVEGVSKLNKQTGVISNYFYDSRRVNTNGFVVAVTSKGQVFAINRNKSQLFRYEKSTDKFITVKLNGLGDKLIYNVQFDGKDNLWLQDNGGILELYQPQNNGYVKRCTIQAGVNNLFYVNNTLFFSTNNNVLYKAAYNAQPVKLLQHLPHEVRSMAYYEGHYILAWSSKGIGEYNIDFKPELFISKENPMLAGIRITSLCAGKENILWLGSDGNGAIRVTKKLNYFNAVGKQPNSELFRIPVRAFCKVNNQLWVGTKGNGITTIKNLGSPVMSFSSIRSFNTGQDLLDNCVYTIQKDNNGTVYIGSDAPGITLYDESTKKIINWNQIQGSNKYPPFGSVHCILNDKDGSIWLGLNDNGLVHLKLKKVGNKQYNIEYLRQYVYNDAQTGPASNVIYTLAQGSGNYIWVGCRYGGLSLFNKSTGKFTTYKAFTYKGSLSNNDVLSLYIDGSRRLWVGTSFGLNWIDEAEAVKNNKPVFKFLNTDNGLPNNSIHAITEDDKNNIWISTNKGLAKIDPNTLKIVSFKEADGLQNDEFSDNAVWRSVEGQLFFGGIYGFNYFDPQNIKINTRQPQLMLSNLQLANKKDDAGCFKVLNAVSNPTSVHHYNLMPQDNFFEQKVEFISFITPQKCRYSYFLEGNDKDWHQARHNQTIFYNNLSPGDYKLKIKWSNGEGGWTAPVTAYTITVKQYFWLTPLAFCCYAIVLAGSGYLFYRYRRNKFLLKQQIRVEHMLREKDEKLHQQQLNFFTNIAHELQTPLTLILGSMERYFYRNNHKQASTGNSRFLSVVNQEAARLHYLIQQLLEFRKAESGHLKNHYSYLHVTDLLKNIAALFDAVSEQKNIDLSVHIEPEIHLWTDKDKLEKIIYNLLSNAFKHSGQNEYVMFSVNRLPAEEKLEIIVANSGCGLSNEQVNKVFDMFFTDDDTQQTKLSSGIGLAFTRQMVLMLNGDISVNCQNNWISFKVTLPLQFIPEGVNRQAQPDKPETLSYIFSSLTQMVMPLQQQATMAENNKLSLVNSYDRQKKHVLIVEDETTIRYLLRDILADKYLVYEASTGYEALDVIKRTGIDLIISDIMMPDMDGLELCRVIKETPESCHLPVILLSARSSIDQQTEGYGLGADAYIPKPFKTEHLLVRVQALLEYRDKIKKLFKNDHVQLPAATVEANDQDKKFIKTVINLIEQHIEEDIDGSFLENALNVSKMQLYRKIKTFSEMTPTELIRHVRLKRAAHLLEVTNLTVSEIFYKTGFNNKTYFFREFKKLYHCSPVEYRQKFQLQDIRKKSE</sequence>
<dbReference type="Pfam" id="PF12833">
    <property type="entry name" value="HTH_18"/>
    <property type="match status" value="1"/>
</dbReference>
<evidence type="ECO:0000256" key="5">
    <source>
        <dbReference type="ARBA" id="ARBA00023163"/>
    </source>
</evidence>
<dbReference type="SMART" id="SM00342">
    <property type="entry name" value="HTH_ARAC"/>
    <property type="match status" value="1"/>
</dbReference>
<feature type="modified residue" description="4-aspartylphosphate" evidence="6">
    <location>
        <position position="1169"/>
    </location>
</feature>
<evidence type="ECO:0000259" key="10">
    <source>
        <dbReference type="PROSITE" id="PS50109"/>
    </source>
</evidence>
<dbReference type="Pfam" id="PF00072">
    <property type="entry name" value="Response_reg"/>
    <property type="match status" value="1"/>
</dbReference>
<accession>A0A437MZA0</accession>
<evidence type="ECO:0000259" key="11">
    <source>
        <dbReference type="PROSITE" id="PS50110"/>
    </source>
</evidence>
<dbReference type="PROSITE" id="PS01124">
    <property type="entry name" value="HTH_ARAC_FAMILY_2"/>
    <property type="match status" value="1"/>
</dbReference>
<evidence type="ECO:0000256" key="4">
    <source>
        <dbReference type="ARBA" id="ARBA00023015"/>
    </source>
</evidence>
<dbReference type="SMART" id="SM00448">
    <property type="entry name" value="REC"/>
    <property type="match status" value="1"/>
</dbReference>
<dbReference type="Gene3D" id="3.30.565.10">
    <property type="entry name" value="Histidine kinase-like ATPase, C-terminal domain"/>
    <property type="match status" value="1"/>
</dbReference>
<dbReference type="SUPFAM" id="SSF63829">
    <property type="entry name" value="Calcium-dependent phosphotriesterase"/>
    <property type="match status" value="3"/>
</dbReference>
<dbReference type="EMBL" id="SACK01000001">
    <property type="protein sequence ID" value="RVU02992.1"/>
    <property type="molecule type" value="Genomic_DNA"/>
</dbReference>
<dbReference type="InterPro" id="IPR005467">
    <property type="entry name" value="His_kinase_dom"/>
</dbReference>
<dbReference type="SMART" id="SM00388">
    <property type="entry name" value="HisKA"/>
    <property type="match status" value="1"/>
</dbReference>
<dbReference type="GO" id="GO:0003700">
    <property type="term" value="F:DNA-binding transcription factor activity"/>
    <property type="evidence" value="ECO:0007669"/>
    <property type="project" value="InterPro"/>
</dbReference>
<dbReference type="PANTHER" id="PTHR43547">
    <property type="entry name" value="TWO-COMPONENT HISTIDINE KINASE"/>
    <property type="match status" value="1"/>
</dbReference>
<dbReference type="InterPro" id="IPR009057">
    <property type="entry name" value="Homeodomain-like_sf"/>
</dbReference>
<dbReference type="CDD" id="cd17574">
    <property type="entry name" value="REC_OmpR"/>
    <property type="match status" value="1"/>
</dbReference>
<comment type="caution">
    <text evidence="12">The sequence shown here is derived from an EMBL/GenBank/DDBJ whole genome shotgun (WGS) entry which is preliminary data.</text>
</comment>
<feature type="domain" description="Response regulatory" evidence="11">
    <location>
        <begin position="1121"/>
        <end position="1236"/>
    </location>
</feature>
<dbReference type="GO" id="GO:0000155">
    <property type="term" value="F:phosphorelay sensor kinase activity"/>
    <property type="evidence" value="ECO:0007669"/>
    <property type="project" value="InterPro"/>
</dbReference>
<dbReference type="InterPro" id="IPR018060">
    <property type="entry name" value="HTH_AraC"/>
</dbReference>
<keyword evidence="7" id="KW-0472">Membrane</keyword>
<evidence type="ECO:0000256" key="8">
    <source>
        <dbReference type="SAM" id="SignalP"/>
    </source>
</evidence>
<dbReference type="InterPro" id="IPR011006">
    <property type="entry name" value="CheY-like_superfamily"/>
</dbReference>
<evidence type="ECO:0000259" key="9">
    <source>
        <dbReference type="PROSITE" id="PS01124"/>
    </source>
</evidence>
<dbReference type="InterPro" id="IPR013783">
    <property type="entry name" value="Ig-like_fold"/>
</dbReference>
<dbReference type="InterPro" id="IPR011110">
    <property type="entry name" value="Reg_prop"/>
</dbReference>
<dbReference type="InterPro" id="IPR003661">
    <property type="entry name" value="HisK_dim/P_dom"/>
</dbReference>
<keyword evidence="4" id="KW-0805">Transcription regulation</keyword>
<dbReference type="SUPFAM" id="SSF47384">
    <property type="entry name" value="Homodimeric domain of signal transducing histidine kinase"/>
    <property type="match status" value="1"/>
</dbReference>
<feature type="transmembrane region" description="Helical" evidence="7">
    <location>
        <begin position="788"/>
        <end position="811"/>
    </location>
</feature>
<dbReference type="Gene3D" id="1.10.287.130">
    <property type="match status" value="1"/>
</dbReference>
<keyword evidence="13" id="KW-1185">Reference proteome</keyword>
<keyword evidence="3 6" id="KW-0597">Phosphoprotein</keyword>